<evidence type="ECO:0000313" key="3">
    <source>
        <dbReference type="Proteomes" id="UP001195483"/>
    </source>
</evidence>
<keyword evidence="3" id="KW-1185">Reference proteome</keyword>
<organism evidence="2 3">
    <name type="scientific">Potamilus streckersoni</name>
    <dbReference type="NCBI Taxonomy" id="2493646"/>
    <lineage>
        <taxon>Eukaryota</taxon>
        <taxon>Metazoa</taxon>
        <taxon>Spiralia</taxon>
        <taxon>Lophotrochozoa</taxon>
        <taxon>Mollusca</taxon>
        <taxon>Bivalvia</taxon>
        <taxon>Autobranchia</taxon>
        <taxon>Heteroconchia</taxon>
        <taxon>Palaeoheterodonta</taxon>
        <taxon>Unionida</taxon>
        <taxon>Unionoidea</taxon>
        <taxon>Unionidae</taxon>
        <taxon>Ambleminae</taxon>
        <taxon>Lampsilini</taxon>
        <taxon>Potamilus</taxon>
    </lineage>
</organism>
<feature type="compositionally biased region" description="Polar residues" evidence="1">
    <location>
        <begin position="41"/>
        <end position="52"/>
    </location>
</feature>
<dbReference type="AlphaFoldDB" id="A0AAE0VMA2"/>
<evidence type="ECO:0000313" key="2">
    <source>
        <dbReference type="EMBL" id="KAK3583154.1"/>
    </source>
</evidence>
<reference evidence="2" key="1">
    <citation type="journal article" date="2021" name="Genome Biol. Evol.">
        <title>A High-Quality Reference Genome for a Parasitic Bivalve with Doubly Uniparental Inheritance (Bivalvia: Unionida).</title>
        <authorList>
            <person name="Smith C.H."/>
        </authorList>
    </citation>
    <scope>NUCLEOTIDE SEQUENCE</scope>
    <source>
        <strain evidence="2">CHS0354</strain>
    </source>
</reference>
<protein>
    <submittedName>
        <fullName evidence="2">Uncharacterized protein</fullName>
    </submittedName>
</protein>
<gene>
    <name evidence="2" type="ORF">CHS0354_027565</name>
</gene>
<dbReference type="EMBL" id="JAEAOA010001664">
    <property type="protein sequence ID" value="KAK3583154.1"/>
    <property type="molecule type" value="Genomic_DNA"/>
</dbReference>
<evidence type="ECO:0000256" key="1">
    <source>
        <dbReference type="SAM" id="MobiDB-lite"/>
    </source>
</evidence>
<accession>A0AAE0VMA2</accession>
<reference evidence="2" key="3">
    <citation type="submission" date="2023-05" db="EMBL/GenBank/DDBJ databases">
        <authorList>
            <person name="Smith C.H."/>
        </authorList>
    </citation>
    <scope>NUCLEOTIDE SEQUENCE</scope>
    <source>
        <strain evidence="2">CHS0354</strain>
        <tissue evidence="2">Mantle</tissue>
    </source>
</reference>
<name>A0AAE0VMA2_9BIVA</name>
<comment type="caution">
    <text evidence="2">The sequence shown here is derived from an EMBL/GenBank/DDBJ whole genome shotgun (WGS) entry which is preliminary data.</text>
</comment>
<feature type="region of interest" description="Disordered" evidence="1">
    <location>
        <begin position="23"/>
        <end position="52"/>
    </location>
</feature>
<dbReference type="Proteomes" id="UP001195483">
    <property type="component" value="Unassembled WGS sequence"/>
</dbReference>
<reference evidence="2" key="2">
    <citation type="journal article" date="2021" name="Genome Biol. Evol.">
        <title>Developing a high-quality reference genome for a parasitic bivalve with doubly uniparental inheritance (Bivalvia: Unionida).</title>
        <authorList>
            <person name="Smith C.H."/>
        </authorList>
    </citation>
    <scope>NUCLEOTIDE SEQUENCE</scope>
    <source>
        <strain evidence="2">CHS0354</strain>
        <tissue evidence="2">Mantle</tissue>
    </source>
</reference>
<sequence>MVDKYLYEILACQTLYECWRKSKSNPEQKGTYSSKEDEKSTQVTEDNSKLQGQPKSILVSEILAAYR</sequence>
<proteinExistence type="predicted"/>